<proteinExistence type="predicted"/>
<dbReference type="PROSITE" id="PS01186">
    <property type="entry name" value="EGF_2"/>
    <property type="match status" value="1"/>
</dbReference>
<accession>A0A7D9DWN3</accession>
<keyword evidence="1" id="KW-1015">Disulfide bond</keyword>
<dbReference type="InterPro" id="IPR000742">
    <property type="entry name" value="EGF"/>
</dbReference>
<dbReference type="OrthoDB" id="6099597at2759"/>
<protein>
    <submittedName>
        <fullName evidence="2">Neurogenic locus notch homolog 2-like</fullName>
    </submittedName>
</protein>
<feature type="non-terminal residue" evidence="2">
    <location>
        <position position="1"/>
    </location>
</feature>
<reference evidence="2" key="1">
    <citation type="submission" date="2020-04" db="EMBL/GenBank/DDBJ databases">
        <authorList>
            <person name="Alioto T."/>
            <person name="Alioto T."/>
            <person name="Gomez Garrido J."/>
        </authorList>
    </citation>
    <scope>NUCLEOTIDE SEQUENCE</scope>
    <source>
        <strain evidence="2">A484AB</strain>
    </source>
</reference>
<dbReference type="CDD" id="cd00054">
    <property type="entry name" value="EGF_CA"/>
    <property type="match status" value="1"/>
</dbReference>
<dbReference type="AlphaFoldDB" id="A0A7D9DWN3"/>
<name>A0A7D9DWN3_PARCT</name>
<dbReference type="Pfam" id="PF00008">
    <property type="entry name" value="EGF"/>
    <property type="match status" value="2"/>
</dbReference>
<dbReference type="PANTHER" id="PTHR24033:SF151">
    <property type="entry name" value="NOTCH 2"/>
    <property type="match status" value="1"/>
</dbReference>
<dbReference type="Gene3D" id="2.10.25.10">
    <property type="entry name" value="Laminin"/>
    <property type="match status" value="2"/>
</dbReference>
<evidence type="ECO:0000313" key="3">
    <source>
        <dbReference type="Proteomes" id="UP001152795"/>
    </source>
</evidence>
<evidence type="ECO:0000313" key="2">
    <source>
        <dbReference type="EMBL" id="CAB3994568.1"/>
    </source>
</evidence>
<dbReference type="PANTHER" id="PTHR24033">
    <property type="entry name" value="EGF-LIKE DOMAIN-CONTAINING PROTEIN"/>
    <property type="match status" value="1"/>
</dbReference>
<dbReference type="PROSITE" id="PS00022">
    <property type="entry name" value="EGF_1"/>
    <property type="match status" value="2"/>
</dbReference>
<gene>
    <name evidence="2" type="ORF">PACLA_8A077051</name>
</gene>
<dbReference type="PROSITE" id="PS50026">
    <property type="entry name" value="EGF_3"/>
    <property type="match status" value="2"/>
</dbReference>
<dbReference type="EMBL" id="CACRXK020002491">
    <property type="protein sequence ID" value="CAB3994568.1"/>
    <property type="molecule type" value="Genomic_DNA"/>
</dbReference>
<dbReference type="SMART" id="SM00181">
    <property type="entry name" value="EGF"/>
    <property type="match status" value="2"/>
</dbReference>
<dbReference type="SUPFAM" id="SSF57196">
    <property type="entry name" value="EGF/Laminin"/>
    <property type="match status" value="2"/>
</dbReference>
<comment type="caution">
    <text evidence="1">Lacks conserved residue(s) required for the propagation of feature annotation.</text>
</comment>
<dbReference type="Proteomes" id="UP001152795">
    <property type="component" value="Unassembled WGS sequence"/>
</dbReference>
<evidence type="ECO:0000256" key="1">
    <source>
        <dbReference type="PROSITE-ProRule" id="PRU00076"/>
    </source>
</evidence>
<comment type="caution">
    <text evidence="2">The sequence shown here is derived from an EMBL/GenBank/DDBJ whole genome shotgun (WGS) entry which is preliminary data.</text>
</comment>
<keyword evidence="1" id="KW-0245">EGF-like domain</keyword>
<organism evidence="2 3">
    <name type="scientific">Paramuricea clavata</name>
    <name type="common">Red gorgonian</name>
    <name type="synonym">Violescent sea-whip</name>
    <dbReference type="NCBI Taxonomy" id="317549"/>
    <lineage>
        <taxon>Eukaryota</taxon>
        <taxon>Metazoa</taxon>
        <taxon>Cnidaria</taxon>
        <taxon>Anthozoa</taxon>
        <taxon>Octocorallia</taxon>
        <taxon>Malacalcyonacea</taxon>
        <taxon>Plexauridae</taxon>
        <taxon>Paramuricea</taxon>
    </lineage>
</organism>
<dbReference type="InterPro" id="IPR051830">
    <property type="entry name" value="NOTCH_homolog"/>
</dbReference>
<feature type="disulfide bond" evidence="1">
    <location>
        <begin position="317"/>
        <end position="326"/>
    </location>
</feature>
<feature type="disulfide bond" evidence="1">
    <location>
        <begin position="167"/>
        <end position="176"/>
    </location>
</feature>
<sequence>MTTKTNYVKYINAQFILFLLQFTHNVSTQTSLTPIQNGNTTSFGIKNVGNSFNNGSTAAGDNKSTTELSNSVFSTRRTDLTDTKHSYRNDTIIKDDMKESKDKGLRNATKSLQFDSKKEKETAHIHIYTENPCLNGLKCEMRDKCYPNPCRNSGICHEKKGVIQCSCQRGFKGVNCTEVQCPEKLESGTCISNAATNTSILKNVNGGTCVQLEKNKFFYLVFCMKSGKLHIFLNGGVCSNDEKKPVCRCQYIERVDVKHHLDRVYDRNVLGTGHYLCRKFDYPTSMSHHVCKPSPCLHGGICKVIKKGESWQFNCSCPKNFTGSKCEAFPNRVWQSHDIRGKTAE</sequence>
<keyword evidence="3" id="KW-1185">Reference proteome</keyword>